<protein>
    <submittedName>
        <fullName evidence="1">Uncharacterized protein</fullName>
    </submittedName>
</protein>
<accession>A0AAE7WMP0</accession>
<organism evidence="1 2">
    <name type="scientific">Burkholderia phage Paku</name>
    <dbReference type="NCBI Taxonomy" id="2859650"/>
    <lineage>
        <taxon>Viruses</taxon>
        <taxon>Duplodnaviria</taxon>
        <taxon>Heunggongvirae</taxon>
        <taxon>Uroviricota</taxon>
        <taxon>Caudoviricetes</taxon>
        <taxon>Autographivirales</taxon>
        <taxon>Autonotataviridae</taxon>
        <taxon>Pakuvirus</taxon>
        <taxon>Pakuvirus paku</taxon>
    </lineage>
</organism>
<dbReference type="Proteomes" id="UP000827220">
    <property type="component" value="Segment"/>
</dbReference>
<sequence length="38" mass="3964">MPSGCKALCNNLLDGPCLATADLIVGREAAANHQIPRE</sequence>
<reference evidence="1" key="1">
    <citation type="submission" date="2021-06" db="EMBL/GenBank/DDBJ databases">
        <title>Complete genome sequence of Burkholderia cenocepacia phage Paku.</title>
        <authorList>
            <person name="Rezene S."/>
            <person name="Yao G."/>
            <person name="Burrowes B."/>
            <person name="Liu M."/>
            <person name="Gill J."/>
        </authorList>
    </citation>
    <scope>NUCLEOTIDE SEQUENCE</scope>
</reference>
<evidence type="ECO:0000313" key="1">
    <source>
        <dbReference type="EMBL" id="QYW02299.1"/>
    </source>
</evidence>
<keyword evidence="2" id="KW-1185">Reference proteome</keyword>
<evidence type="ECO:0000313" key="2">
    <source>
        <dbReference type="Proteomes" id="UP000827220"/>
    </source>
</evidence>
<gene>
    <name evidence="1" type="ORF">CPT_Paku_005</name>
</gene>
<name>A0AAE7WMP0_9CAUD</name>
<proteinExistence type="predicted"/>
<dbReference type="EMBL" id="MZ326863">
    <property type="protein sequence ID" value="QYW02299.1"/>
    <property type="molecule type" value="Genomic_DNA"/>
</dbReference>